<dbReference type="Pfam" id="PF01655">
    <property type="entry name" value="Ribosomal_L32e"/>
    <property type="match status" value="1"/>
</dbReference>
<dbReference type="PANTHER" id="PTHR23413:SF1">
    <property type="entry name" value="RIBOSOMAL PROTEIN L32"/>
    <property type="match status" value="1"/>
</dbReference>
<sequence length="139" mass="16229">MEESFTKPNPLLLLKQEKGKKKEFKRYHSDRYLRLRTSWRHPRGLDNRVRKKHRGLPEMPSKRFRTQAILKDILPCGLREVLVHNVKDLKALTSVNRRYCATIASTVGARTRIEIVNEAKILGIHVTNAMARLMESVQE</sequence>
<dbReference type="HOGENOM" id="CLU_071479_4_1_1"/>
<evidence type="ECO:0008006" key="6">
    <source>
        <dbReference type="Google" id="ProtNLM"/>
    </source>
</evidence>
<dbReference type="SUPFAM" id="SSF52042">
    <property type="entry name" value="Ribosomal protein L32e"/>
    <property type="match status" value="1"/>
</dbReference>
<keyword evidence="2" id="KW-0689">Ribosomal protein</keyword>
<dbReference type="Proteomes" id="UP000011082">
    <property type="component" value="Unassembled WGS sequence"/>
</dbReference>
<dbReference type="OrthoDB" id="268693at2759"/>
<dbReference type="GeneID" id="19881525"/>
<evidence type="ECO:0000256" key="3">
    <source>
        <dbReference type="ARBA" id="ARBA00023274"/>
    </source>
</evidence>
<dbReference type="RefSeq" id="XP_007604260.1">
    <property type="nucleotide sequence ID" value="XM_007604198.1"/>
</dbReference>
<organism evidence="4 5">
    <name type="scientific">Vittaforma corneae (strain ATCC 50505)</name>
    <name type="common">Microsporidian parasite</name>
    <name type="synonym">Nosema corneum</name>
    <dbReference type="NCBI Taxonomy" id="993615"/>
    <lineage>
        <taxon>Eukaryota</taxon>
        <taxon>Fungi</taxon>
        <taxon>Fungi incertae sedis</taxon>
        <taxon>Microsporidia</taxon>
        <taxon>Nosematidae</taxon>
        <taxon>Vittaforma</taxon>
    </lineage>
</organism>
<gene>
    <name evidence="4" type="ORF">VICG_00811</name>
</gene>
<dbReference type="CDD" id="cd00513">
    <property type="entry name" value="Ribosomal_L32_L32e"/>
    <property type="match status" value="1"/>
</dbReference>
<dbReference type="AlphaFoldDB" id="L2GMQ0"/>
<comment type="similarity">
    <text evidence="1">Belongs to the eukaryotic ribosomal protein eL32 family.</text>
</comment>
<dbReference type="FunCoup" id="L2GMQ0">
    <property type="interactions" value="201"/>
</dbReference>
<dbReference type="GO" id="GO:0003735">
    <property type="term" value="F:structural constituent of ribosome"/>
    <property type="evidence" value="ECO:0007669"/>
    <property type="project" value="InterPro"/>
</dbReference>
<proteinExistence type="inferred from homology"/>
<evidence type="ECO:0000256" key="1">
    <source>
        <dbReference type="ARBA" id="ARBA00008431"/>
    </source>
</evidence>
<dbReference type="EMBL" id="JH370134">
    <property type="protein sequence ID" value="ELA42168.1"/>
    <property type="molecule type" value="Genomic_DNA"/>
</dbReference>
<dbReference type="VEuPathDB" id="MicrosporidiaDB:VICG_00811"/>
<dbReference type="SMART" id="SM01393">
    <property type="entry name" value="Ribosomal_L32e"/>
    <property type="match status" value="1"/>
</dbReference>
<dbReference type="InParanoid" id="L2GMQ0"/>
<protein>
    <recommendedName>
        <fullName evidence="6">60S ribosomal protein L32</fullName>
    </recommendedName>
</protein>
<dbReference type="InterPro" id="IPR036351">
    <property type="entry name" value="Ribosomal_eL32_sf"/>
</dbReference>
<dbReference type="GO" id="GO:0006412">
    <property type="term" value="P:translation"/>
    <property type="evidence" value="ECO:0007669"/>
    <property type="project" value="InterPro"/>
</dbReference>
<dbReference type="STRING" id="993615.L2GMQ0"/>
<keyword evidence="3" id="KW-0687">Ribonucleoprotein</keyword>
<accession>L2GMQ0</accession>
<reference evidence="5" key="1">
    <citation type="submission" date="2011-05" db="EMBL/GenBank/DDBJ databases">
        <title>The genome sequence of Vittaforma corneae strain ATCC 50505.</title>
        <authorList>
            <consortium name="The Broad Institute Genome Sequencing Platform"/>
            <person name="Cuomo C."/>
            <person name="Didier E."/>
            <person name="Bowers L."/>
            <person name="Young S.K."/>
            <person name="Zeng Q."/>
            <person name="Gargeya S."/>
            <person name="Fitzgerald M."/>
            <person name="Haas B."/>
            <person name="Abouelleil A."/>
            <person name="Alvarado L."/>
            <person name="Arachchi H.M."/>
            <person name="Berlin A."/>
            <person name="Chapman S.B."/>
            <person name="Gearin G."/>
            <person name="Goldberg J."/>
            <person name="Griggs A."/>
            <person name="Gujja S."/>
            <person name="Hansen M."/>
            <person name="Heiman D."/>
            <person name="Howarth C."/>
            <person name="Larimer J."/>
            <person name="Lui A."/>
            <person name="MacDonald P.J.P."/>
            <person name="McCowen C."/>
            <person name="Montmayeur A."/>
            <person name="Murphy C."/>
            <person name="Neiman D."/>
            <person name="Pearson M."/>
            <person name="Priest M."/>
            <person name="Roberts A."/>
            <person name="Saif S."/>
            <person name="Shea T."/>
            <person name="Sisk P."/>
            <person name="Stolte C."/>
            <person name="Sykes S."/>
            <person name="Wortman J."/>
            <person name="Nusbaum C."/>
            <person name="Birren B."/>
        </authorList>
    </citation>
    <scope>NUCLEOTIDE SEQUENCE [LARGE SCALE GENOMIC DNA]</scope>
    <source>
        <strain evidence="5">ATCC 50505</strain>
    </source>
</reference>
<dbReference type="GO" id="GO:0022625">
    <property type="term" value="C:cytosolic large ribosomal subunit"/>
    <property type="evidence" value="ECO:0007669"/>
    <property type="project" value="TreeGrafter"/>
</dbReference>
<keyword evidence="5" id="KW-1185">Reference proteome</keyword>
<dbReference type="OMA" id="HPSGYEE"/>
<name>L2GMQ0_VITCO</name>
<evidence type="ECO:0000256" key="2">
    <source>
        <dbReference type="ARBA" id="ARBA00022980"/>
    </source>
</evidence>
<evidence type="ECO:0000313" key="5">
    <source>
        <dbReference type="Proteomes" id="UP000011082"/>
    </source>
</evidence>
<evidence type="ECO:0000313" key="4">
    <source>
        <dbReference type="EMBL" id="ELA42168.1"/>
    </source>
</evidence>
<dbReference type="PANTHER" id="PTHR23413">
    <property type="entry name" value="60S RIBOSOMAL PROTEIN L32 AND DNA-DIRECTED RNA POLYMERASE II, SUBUNIT N"/>
    <property type="match status" value="1"/>
</dbReference>
<dbReference type="InterPro" id="IPR001515">
    <property type="entry name" value="Ribosomal_eL32"/>
</dbReference>